<accession>A0A915DYJ5</accession>
<dbReference type="Pfam" id="PF13639">
    <property type="entry name" value="zf-RING_2"/>
    <property type="match status" value="1"/>
</dbReference>
<dbReference type="InterPro" id="IPR013083">
    <property type="entry name" value="Znf_RING/FYVE/PHD"/>
</dbReference>
<dbReference type="Gene3D" id="3.30.40.10">
    <property type="entry name" value="Zinc/RING finger domain, C3HC4 (zinc finger)"/>
    <property type="match status" value="1"/>
</dbReference>
<evidence type="ECO:0000313" key="10">
    <source>
        <dbReference type="Proteomes" id="UP000887574"/>
    </source>
</evidence>
<dbReference type="SUPFAM" id="SSF57850">
    <property type="entry name" value="RING/U-box"/>
    <property type="match status" value="1"/>
</dbReference>
<keyword evidence="5 8" id="KW-0863">Zinc-finger</keyword>
<dbReference type="Pfam" id="PF14369">
    <property type="entry name" value="Zn_ribbon_19"/>
    <property type="match status" value="1"/>
</dbReference>
<dbReference type="InterPro" id="IPR039525">
    <property type="entry name" value="RNF126-like_zinc-ribbon"/>
</dbReference>
<dbReference type="GO" id="GO:0006511">
    <property type="term" value="P:ubiquitin-dependent protein catabolic process"/>
    <property type="evidence" value="ECO:0007669"/>
    <property type="project" value="TreeGrafter"/>
</dbReference>
<protein>
    <recommendedName>
        <fullName evidence="2">RING-type E3 ubiquitin transferase</fullName>
        <ecNumber evidence="2">2.3.2.27</ecNumber>
    </recommendedName>
</protein>
<dbReference type="PANTHER" id="PTHR45931">
    <property type="entry name" value="SI:CH211-59O9.10"/>
    <property type="match status" value="1"/>
</dbReference>
<feature type="domain" description="RING-type" evidence="9">
    <location>
        <begin position="180"/>
        <end position="221"/>
    </location>
</feature>
<evidence type="ECO:0000256" key="1">
    <source>
        <dbReference type="ARBA" id="ARBA00000900"/>
    </source>
</evidence>
<evidence type="ECO:0000256" key="3">
    <source>
        <dbReference type="ARBA" id="ARBA00022679"/>
    </source>
</evidence>
<keyword evidence="6" id="KW-0833">Ubl conjugation pathway</keyword>
<evidence type="ECO:0000256" key="8">
    <source>
        <dbReference type="PROSITE-ProRule" id="PRU00175"/>
    </source>
</evidence>
<dbReference type="GO" id="GO:0061630">
    <property type="term" value="F:ubiquitin protein ligase activity"/>
    <property type="evidence" value="ECO:0007669"/>
    <property type="project" value="UniProtKB-EC"/>
</dbReference>
<evidence type="ECO:0000256" key="4">
    <source>
        <dbReference type="ARBA" id="ARBA00022723"/>
    </source>
</evidence>
<keyword evidence="4" id="KW-0479">Metal-binding</keyword>
<evidence type="ECO:0000256" key="6">
    <source>
        <dbReference type="ARBA" id="ARBA00022786"/>
    </source>
</evidence>
<dbReference type="InterPro" id="IPR051834">
    <property type="entry name" value="RING_finger_E3_ligase"/>
</dbReference>
<dbReference type="EC" id="2.3.2.27" evidence="2"/>
<dbReference type="Proteomes" id="UP000887574">
    <property type="component" value="Unplaced"/>
</dbReference>
<evidence type="ECO:0000256" key="2">
    <source>
        <dbReference type="ARBA" id="ARBA00012483"/>
    </source>
</evidence>
<dbReference type="AlphaFoldDB" id="A0A915DYJ5"/>
<dbReference type="PANTHER" id="PTHR45931:SF3">
    <property type="entry name" value="RING ZINC FINGER-CONTAINING PROTEIN"/>
    <property type="match status" value="1"/>
</dbReference>
<evidence type="ECO:0000256" key="7">
    <source>
        <dbReference type="ARBA" id="ARBA00022833"/>
    </source>
</evidence>
<dbReference type="InterPro" id="IPR001841">
    <property type="entry name" value="Znf_RING"/>
</dbReference>
<dbReference type="WBParaSite" id="jg24824">
    <property type="protein sequence ID" value="jg24824"/>
    <property type="gene ID" value="jg24824"/>
</dbReference>
<name>A0A915DYJ5_9BILA</name>
<dbReference type="GO" id="GO:0005634">
    <property type="term" value="C:nucleus"/>
    <property type="evidence" value="ECO:0007669"/>
    <property type="project" value="TreeGrafter"/>
</dbReference>
<proteinExistence type="predicted"/>
<dbReference type="PROSITE" id="PS50089">
    <property type="entry name" value="ZF_RING_2"/>
    <property type="match status" value="1"/>
</dbReference>
<reference evidence="11" key="1">
    <citation type="submission" date="2022-11" db="UniProtKB">
        <authorList>
            <consortium name="WormBaseParasite"/>
        </authorList>
    </citation>
    <scope>IDENTIFICATION</scope>
</reference>
<evidence type="ECO:0000313" key="11">
    <source>
        <dbReference type="WBParaSite" id="jg24824"/>
    </source>
</evidence>
<organism evidence="10 11">
    <name type="scientific">Ditylenchus dipsaci</name>
    <dbReference type="NCBI Taxonomy" id="166011"/>
    <lineage>
        <taxon>Eukaryota</taxon>
        <taxon>Metazoa</taxon>
        <taxon>Ecdysozoa</taxon>
        <taxon>Nematoda</taxon>
        <taxon>Chromadorea</taxon>
        <taxon>Rhabditida</taxon>
        <taxon>Tylenchina</taxon>
        <taxon>Tylenchomorpha</taxon>
        <taxon>Sphaerularioidea</taxon>
        <taxon>Anguinidae</taxon>
        <taxon>Anguininae</taxon>
        <taxon>Ditylenchus</taxon>
    </lineage>
</organism>
<dbReference type="SMART" id="SM00184">
    <property type="entry name" value="RING"/>
    <property type="match status" value="1"/>
</dbReference>
<dbReference type="CDD" id="cd16454">
    <property type="entry name" value="RING-H2_PA-TM-RING"/>
    <property type="match status" value="1"/>
</dbReference>
<keyword evidence="3" id="KW-0808">Transferase</keyword>
<sequence length="229" mass="26549">MEPGYFCYECNNRIQVVRVNNAPICADCRGGFVEEIENTPSGSNENQNAVFEEVAMQQRLNDITQRYLGQRMQEEFEARATAVRRSQVQPISVLIARQREVIVNRRLTLPPAVRHVPDTQNEEFRRVFNGNMLEQDVISLLINLLNNAETEEPAHIKPEDIMRLPMTEVSKEQVDDETQCVTCMNTLSLREKVAILDCSHIFHKNCIEPWLRQHDTCPICREVVNPRNW</sequence>
<evidence type="ECO:0000256" key="5">
    <source>
        <dbReference type="ARBA" id="ARBA00022771"/>
    </source>
</evidence>
<keyword evidence="10" id="KW-1185">Reference proteome</keyword>
<evidence type="ECO:0000259" key="9">
    <source>
        <dbReference type="PROSITE" id="PS50089"/>
    </source>
</evidence>
<dbReference type="GO" id="GO:0008270">
    <property type="term" value="F:zinc ion binding"/>
    <property type="evidence" value="ECO:0007669"/>
    <property type="project" value="UniProtKB-KW"/>
</dbReference>
<comment type="catalytic activity">
    <reaction evidence="1">
        <text>S-ubiquitinyl-[E2 ubiquitin-conjugating enzyme]-L-cysteine + [acceptor protein]-L-lysine = [E2 ubiquitin-conjugating enzyme]-L-cysteine + N(6)-ubiquitinyl-[acceptor protein]-L-lysine.</text>
        <dbReference type="EC" id="2.3.2.27"/>
    </reaction>
</comment>
<keyword evidence="7" id="KW-0862">Zinc</keyword>